<dbReference type="Proteomes" id="UP000254496">
    <property type="component" value="Unassembled WGS sequence"/>
</dbReference>
<reference evidence="1 2" key="1">
    <citation type="submission" date="2018-06" db="EMBL/GenBank/DDBJ databases">
        <authorList>
            <consortium name="Pathogen Informatics"/>
            <person name="Doyle S."/>
        </authorList>
    </citation>
    <scope>NUCLEOTIDE SEQUENCE [LARGE SCALE GENOMIC DNA]</scope>
    <source>
        <strain evidence="1 2">NCTC8540</strain>
    </source>
</reference>
<protein>
    <submittedName>
        <fullName evidence="1">Uncharacterized protein</fullName>
    </submittedName>
</protein>
<accession>A0AB38HAD9</accession>
<dbReference type="EMBL" id="UGHJ01000001">
    <property type="protein sequence ID" value="STO69262.1"/>
    <property type="molecule type" value="Genomic_DNA"/>
</dbReference>
<proteinExistence type="predicted"/>
<comment type="caution">
    <text evidence="1">The sequence shown here is derived from an EMBL/GenBank/DDBJ whole genome shotgun (WGS) entry which is preliminary data.</text>
</comment>
<sequence>MKVEIVQKTSIEIVSIEPLTVRISTGAKCGENGVDFAKTVTELEEFLQFTQNASAWLEQFAAEQVAIFIQNHIFGGENEKPTA</sequence>
<organism evidence="1 2">
    <name type="scientific">Canicola haemoglobinophilus</name>
    <dbReference type="NCBI Taxonomy" id="733"/>
    <lineage>
        <taxon>Bacteria</taxon>
        <taxon>Pseudomonadati</taxon>
        <taxon>Pseudomonadota</taxon>
        <taxon>Gammaproteobacteria</taxon>
        <taxon>Pasteurellales</taxon>
        <taxon>Pasteurellaceae</taxon>
        <taxon>Canicola</taxon>
    </lineage>
</organism>
<evidence type="ECO:0000313" key="1">
    <source>
        <dbReference type="EMBL" id="STO69262.1"/>
    </source>
</evidence>
<evidence type="ECO:0000313" key="2">
    <source>
        <dbReference type="Proteomes" id="UP000254496"/>
    </source>
</evidence>
<dbReference type="RefSeq" id="WP_115073311.1">
    <property type="nucleotide sequence ID" value="NZ_UGHE01000002.1"/>
</dbReference>
<dbReference type="AlphaFoldDB" id="A0AB38HAD9"/>
<name>A0AB38HAD9_9PAST</name>
<gene>
    <name evidence="1" type="ORF">NCTC8540_01793</name>
</gene>